<dbReference type="InterPro" id="IPR054566">
    <property type="entry name" value="ManC/GMP-like_b-helix"/>
</dbReference>
<gene>
    <name evidence="10" type="ORF">EI427_15535</name>
</gene>
<evidence type="ECO:0000256" key="7">
    <source>
        <dbReference type="ARBA" id="ARBA00047343"/>
    </source>
</evidence>
<feature type="domain" description="Nucleotidyl transferase" evidence="8">
    <location>
        <begin position="6"/>
        <end position="287"/>
    </location>
</feature>
<evidence type="ECO:0000313" key="10">
    <source>
        <dbReference type="EMBL" id="AZQ63582.1"/>
    </source>
</evidence>
<organism evidence="10 11">
    <name type="scientific">Flammeovirga pectinis</name>
    <dbReference type="NCBI Taxonomy" id="2494373"/>
    <lineage>
        <taxon>Bacteria</taxon>
        <taxon>Pseudomonadati</taxon>
        <taxon>Bacteroidota</taxon>
        <taxon>Cytophagia</taxon>
        <taxon>Cytophagales</taxon>
        <taxon>Flammeovirgaceae</taxon>
        <taxon>Flammeovirga</taxon>
    </lineage>
</organism>
<dbReference type="FunFam" id="3.90.550.10:FF:000046">
    <property type="entry name" value="Mannose-1-phosphate guanylyltransferase (GDP)"/>
    <property type="match status" value="1"/>
</dbReference>
<protein>
    <recommendedName>
        <fullName evidence="2">mannose-1-phosphate guanylyltransferase</fullName>
        <ecNumber evidence="2">2.7.7.13</ecNumber>
    </recommendedName>
</protein>
<dbReference type="InterPro" id="IPR005835">
    <property type="entry name" value="NTP_transferase_dom"/>
</dbReference>
<evidence type="ECO:0000256" key="4">
    <source>
        <dbReference type="ARBA" id="ARBA00022695"/>
    </source>
</evidence>
<keyword evidence="6" id="KW-0342">GTP-binding</keyword>
<dbReference type="Pfam" id="PF22640">
    <property type="entry name" value="ManC_GMP_beta-helix"/>
    <property type="match status" value="1"/>
</dbReference>
<comment type="catalytic activity">
    <reaction evidence="7">
        <text>alpha-D-mannose 1-phosphate + GTP + H(+) = GDP-alpha-D-mannose + diphosphate</text>
        <dbReference type="Rhea" id="RHEA:15229"/>
        <dbReference type="ChEBI" id="CHEBI:15378"/>
        <dbReference type="ChEBI" id="CHEBI:33019"/>
        <dbReference type="ChEBI" id="CHEBI:37565"/>
        <dbReference type="ChEBI" id="CHEBI:57527"/>
        <dbReference type="ChEBI" id="CHEBI:58409"/>
        <dbReference type="EC" id="2.7.7.13"/>
    </reaction>
</comment>
<evidence type="ECO:0000313" key="11">
    <source>
        <dbReference type="Proteomes" id="UP000267268"/>
    </source>
</evidence>
<dbReference type="KEGG" id="fll:EI427_15535"/>
<evidence type="ECO:0000256" key="3">
    <source>
        <dbReference type="ARBA" id="ARBA00022679"/>
    </source>
</evidence>
<feature type="domain" description="MannoseP isomerase/GMP-like beta-helix" evidence="9">
    <location>
        <begin position="294"/>
        <end position="346"/>
    </location>
</feature>
<sequence>MENNYVVIMAGGVGSRFWPYSREKRPKQFQDILGTGQTMIQQTAARFEGVCPKENIYVVTSDIYKELTLEQLPFLNEDQVLCEPVRRNTAPCIAYAAYKIGKKNPDANIVVAPADHVILDVPEFRLRVQTALDYVGSHDILVTLGIRPNRPDTGYGYIQALNNDRLEVLYKVKTFTEKPNEELARAFVLSGDFVWNAGIFVWNVKTIKKAFSTYLDDIDHLFRSVEDKFYTEEETEVIDTIYHQCRDISIDYGIMEHADNVYVMRTDFGWSDLGTWKSLYEQADKNQEENVLHGNIMAYETFNSIVKTPSEKLVVVQGLENYIVAEYDDVLMICEKDHEQRVKQFLANVKEKQDKRFI</sequence>
<evidence type="ECO:0000256" key="6">
    <source>
        <dbReference type="ARBA" id="ARBA00023134"/>
    </source>
</evidence>
<dbReference type="OrthoDB" id="9806359at2"/>
<dbReference type="InterPro" id="IPR051161">
    <property type="entry name" value="Mannose-6P_isomerase_type2"/>
</dbReference>
<name>A0A3Q9FMJ5_9BACT</name>
<dbReference type="InterPro" id="IPR029044">
    <property type="entry name" value="Nucleotide-diphossugar_trans"/>
</dbReference>
<dbReference type="Pfam" id="PF00483">
    <property type="entry name" value="NTP_transferase"/>
    <property type="match status" value="1"/>
</dbReference>
<dbReference type="PANTHER" id="PTHR46390:SF1">
    <property type="entry name" value="MANNOSE-1-PHOSPHATE GUANYLYLTRANSFERASE"/>
    <property type="match status" value="1"/>
</dbReference>
<dbReference type="InterPro" id="IPR049577">
    <property type="entry name" value="GMPP_N"/>
</dbReference>
<dbReference type="PANTHER" id="PTHR46390">
    <property type="entry name" value="MANNOSE-1-PHOSPHATE GUANYLYLTRANSFERASE"/>
    <property type="match status" value="1"/>
</dbReference>
<reference evidence="10 11" key="1">
    <citation type="submission" date="2018-12" db="EMBL/GenBank/DDBJ databases">
        <title>Flammeovirga pectinis sp. nov., isolated from the gut of the Korean scallop, Patinopecten yessoensis.</title>
        <authorList>
            <person name="Bae J.-W."/>
            <person name="Jeong Y.-S."/>
            <person name="Kang W."/>
        </authorList>
    </citation>
    <scope>NUCLEOTIDE SEQUENCE [LARGE SCALE GENOMIC DNA]</scope>
    <source>
        <strain evidence="10 11">L12M1</strain>
    </source>
</reference>
<dbReference type="RefSeq" id="WP_126616375.1">
    <property type="nucleotide sequence ID" value="NZ_CP034562.1"/>
</dbReference>
<evidence type="ECO:0000259" key="9">
    <source>
        <dbReference type="Pfam" id="PF22640"/>
    </source>
</evidence>
<keyword evidence="3 10" id="KW-0808">Transferase</keyword>
<accession>A0A3Q9FMJ5</accession>
<evidence type="ECO:0000259" key="8">
    <source>
        <dbReference type="Pfam" id="PF00483"/>
    </source>
</evidence>
<evidence type="ECO:0000256" key="1">
    <source>
        <dbReference type="ARBA" id="ARBA00006115"/>
    </source>
</evidence>
<evidence type="ECO:0000256" key="5">
    <source>
        <dbReference type="ARBA" id="ARBA00022741"/>
    </source>
</evidence>
<dbReference type="SUPFAM" id="SSF159283">
    <property type="entry name" value="Guanosine diphospho-D-mannose pyrophosphorylase/mannose-6-phosphate isomerase linker domain"/>
    <property type="match status" value="1"/>
</dbReference>
<dbReference type="CDD" id="cd02509">
    <property type="entry name" value="GDP-M1P_Guanylyltransferase"/>
    <property type="match status" value="1"/>
</dbReference>
<dbReference type="SUPFAM" id="SSF53448">
    <property type="entry name" value="Nucleotide-diphospho-sugar transferases"/>
    <property type="match status" value="1"/>
</dbReference>
<dbReference type="Gene3D" id="3.90.550.10">
    <property type="entry name" value="Spore Coat Polysaccharide Biosynthesis Protein SpsA, Chain A"/>
    <property type="match status" value="1"/>
</dbReference>
<comment type="similarity">
    <text evidence="1">Belongs to the mannose-6-phosphate isomerase type 2 family.</text>
</comment>
<dbReference type="EMBL" id="CP034562">
    <property type="protein sequence ID" value="AZQ63582.1"/>
    <property type="molecule type" value="Genomic_DNA"/>
</dbReference>
<keyword evidence="11" id="KW-1185">Reference proteome</keyword>
<proteinExistence type="inferred from homology"/>
<dbReference type="EC" id="2.7.7.13" evidence="2"/>
<keyword evidence="5" id="KW-0547">Nucleotide-binding</keyword>
<dbReference type="GO" id="GO:0004475">
    <property type="term" value="F:mannose-1-phosphate guanylyltransferase (GTP) activity"/>
    <property type="evidence" value="ECO:0007669"/>
    <property type="project" value="UniProtKB-EC"/>
</dbReference>
<dbReference type="AlphaFoldDB" id="A0A3Q9FMJ5"/>
<dbReference type="Proteomes" id="UP000267268">
    <property type="component" value="Chromosome 1"/>
</dbReference>
<dbReference type="GO" id="GO:0009298">
    <property type="term" value="P:GDP-mannose biosynthetic process"/>
    <property type="evidence" value="ECO:0007669"/>
    <property type="project" value="TreeGrafter"/>
</dbReference>
<dbReference type="GO" id="GO:0005525">
    <property type="term" value="F:GTP binding"/>
    <property type="evidence" value="ECO:0007669"/>
    <property type="project" value="UniProtKB-KW"/>
</dbReference>
<keyword evidence="4 10" id="KW-0548">Nucleotidyltransferase</keyword>
<evidence type="ECO:0000256" key="2">
    <source>
        <dbReference type="ARBA" id="ARBA00012387"/>
    </source>
</evidence>